<sequence length="80" mass="8787">MDASTFTAEALQLEELPDVLTKDQVLHAVRQALQQGQDARSDLDETRIAALRSALTEIENVTKDPVTALLARRALVVDDD</sequence>
<protein>
    <submittedName>
        <fullName evidence="1">Uncharacterized protein</fullName>
    </submittedName>
</protein>
<gene>
    <name evidence="1" type="ORF">EGJ28_21310</name>
</gene>
<dbReference type="AlphaFoldDB" id="A0A427DPQ9"/>
<accession>A0A427DPQ9</accession>
<evidence type="ECO:0000313" key="1">
    <source>
        <dbReference type="EMBL" id="RRV05479.1"/>
    </source>
</evidence>
<name>A0A427DPQ9_9GAMM</name>
<dbReference type="Proteomes" id="UP000276506">
    <property type="component" value="Unassembled WGS sequence"/>
</dbReference>
<evidence type="ECO:0000313" key="2">
    <source>
        <dbReference type="Proteomes" id="UP000276506"/>
    </source>
</evidence>
<comment type="caution">
    <text evidence="1">The sequence shown here is derived from an EMBL/GenBank/DDBJ whole genome shotgun (WGS) entry which is preliminary data.</text>
</comment>
<dbReference type="RefSeq" id="WP_052813525.1">
    <property type="nucleotide sequence ID" value="NZ_RHQL01000018.1"/>
</dbReference>
<dbReference type="EMBL" id="RHQL01000018">
    <property type="protein sequence ID" value="RRV05479.1"/>
    <property type="molecule type" value="Genomic_DNA"/>
</dbReference>
<organism evidence="1 2">
    <name type="scientific">Stutzerimonas xanthomarina</name>
    <dbReference type="NCBI Taxonomy" id="271420"/>
    <lineage>
        <taxon>Bacteria</taxon>
        <taxon>Pseudomonadati</taxon>
        <taxon>Pseudomonadota</taxon>
        <taxon>Gammaproteobacteria</taxon>
        <taxon>Pseudomonadales</taxon>
        <taxon>Pseudomonadaceae</taxon>
        <taxon>Stutzerimonas</taxon>
    </lineage>
</organism>
<reference evidence="1 2" key="1">
    <citation type="submission" date="2018-10" db="EMBL/GenBank/DDBJ databases">
        <title>Transmission dynamics of multidrug resistant bacteria on intensive care unit surfaces.</title>
        <authorList>
            <person name="D'Souza A.W."/>
            <person name="Potter R.F."/>
            <person name="Wallace M."/>
            <person name="Shupe A."/>
            <person name="Patel S."/>
            <person name="Sun S."/>
            <person name="Gul D."/>
            <person name="Kwon J.H."/>
            <person name="Andleeb S."/>
            <person name="Burnham C.-A.D."/>
            <person name="Dantas G."/>
        </authorList>
    </citation>
    <scope>NUCLEOTIDE SEQUENCE [LARGE SCALE GENOMIC DNA]</scope>
    <source>
        <strain evidence="1 2">PX_177</strain>
    </source>
</reference>
<proteinExistence type="predicted"/>